<feature type="transmembrane region" description="Helical" evidence="7">
    <location>
        <begin position="426"/>
        <end position="452"/>
    </location>
</feature>
<dbReference type="InterPro" id="IPR000298">
    <property type="entry name" value="Cyt_c_oxidase-like_su3"/>
</dbReference>
<gene>
    <name evidence="10" type="primary">caaA_1</name>
    <name evidence="10" type="ORF">Dalu01_00749</name>
</gene>
<keyword evidence="6" id="KW-0249">Electron transport</keyword>
<evidence type="ECO:0000256" key="1">
    <source>
        <dbReference type="ARBA" id="ARBA00004141"/>
    </source>
</evidence>
<dbReference type="PROSITE" id="PS00077">
    <property type="entry name" value="COX1_CUB"/>
    <property type="match status" value="1"/>
</dbReference>
<dbReference type="RefSeq" id="WP_345451371.1">
    <property type="nucleotide sequence ID" value="NZ_BAABRV010000001.1"/>
</dbReference>
<dbReference type="InterPro" id="IPR000883">
    <property type="entry name" value="Cyt_C_Oxase_1"/>
</dbReference>
<dbReference type="InterPro" id="IPR023615">
    <property type="entry name" value="Cyt_c_Oxase_su1_BS"/>
</dbReference>
<feature type="transmembrane region" description="Helical" evidence="7">
    <location>
        <begin position="36"/>
        <end position="60"/>
    </location>
</feature>
<name>A0ABP9XCU6_9DEIO</name>
<evidence type="ECO:0000256" key="4">
    <source>
        <dbReference type="ARBA" id="ARBA00022989"/>
    </source>
</evidence>
<feature type="transmembrane region" description="Helical" evidence="7">
    <location>
        <begin position="116"/>
        <end position="139"/>
    </location>
</feature>
<comment type="similarity">
    <text evidence="6">Belongs to the heme-copper respiratory oxidase family.</text>
</comment>
<feature type="transmembrane region" description="Helical" evidence="7">
    <location>
        <begin position="605"/>
        <end position="626"/>
    </location>
</feature>
<feature type="transmembrane region" description="Helical" evidence="7">
    <location>
        <begin position="159"/>
        <end position="180"/>
    </location>
</feature>
<dbReference type="SUPFAM" id="SSF81452">
    <property type="entry name" value="Cytochrome c oxidase subunit III-like"/>
    <property type="match status" value="1"/>
</dbReference>
<proteinExistence type="inferred from homology"/>
<evidence type="ECO:0000256" key="2">
    <source>
        <dbReference type="ARBA" id="ARBA00022660"/>
    </source>
</evidence>
<sequence length="820" mass="91743">MTVQHAPPPTTTAARRGAWEVIKDYMMTTDHKKIGILYMVTSVVAYAIAGILAVLIRLQLALPNQGLLVGHDYNQVLTGHAALMVFFFLIPIGLFGFGNFLLPLQLGVRDVALPRVNTFAVWLFVFSMVIFIASMWNGGTPGAGWTFYYPLSVDPTQQVGISAMMVALALNGIGSLLGSANFAATIVNMRAPGMGLWKMPIFTWSIFATSLLQLVSLGGLTAAALVTYLEIKLGLSMFNPGIGGTPILMQQFFWFYSHPAVYVMLLPYLGIAAEIASTMARKPLFGYRVMVYSLLGIVLVSLLVWAHHMFAVGLPEAWQIAFAVATLIVAVPTGVKIFNLIGTLWGGRIMMKTPTYWLVGFIFNFLVGGITGVSLGMIPFDYQVTMSYYVVAHFHNVMMFGTAFLVFGGLAYWWPKITGRFLDERLGLWHFWVTMIGSWMTFLPQYILGLLGMPRRYYTYPEGNFAWTELNFISTLGALTLLVGGIMWVYNMLQSLRRPITASPNPWGGFTLEWTAASPPAAYNFAHEFPTNFPTERPLYDWEKGGEKLTPVDPRSIHLPVDSIWPFVTALAMFLMGYGLAFGWFTNYTPAAGLQPFFAASPNHVFASILLYLSIPLFMWGLFKWAGTREYAVPVEHHHLTKYDNGFMGMAWFIISEVGLFGVLIAGYVYLRISGHAEPPAMRPNIWLAALNTLILVSSSFVIHKAEQDHHHGRYTWFRLGLFITLLLGTLFMLFQVYEFSLFGHESDWKQNLWQSCFFIIVGLHGLHILIGGTGVALPYYQAMTGKLDKYNHGSIGPASLYWHLVDVVWLFIVAIFYAW</sequence>
<dbReference type="EMBL" id="BAABRV010000001">
    <property type="protein sequence ID" value="GAA5532360.1"/>
    <property type="molecule type" value="Genomic_DNA"/>
</dbReference>
<comment type="caution">
    <text evidence="10">The sequence shown here is derived from an EMBL/GenBank/DDBJ whole genome shotgun (WGS) entry which is preliminary data.</text>
</comment>
<feature type="transmembrane region" description="Helical" evidence="7">
    <location>
        <begin position="356"/>
        <end position="380"/>
    </location>
</feature>
<feature type="transmembrane region" description="Helical" evidence="7">
    <location>
        <begin position="758"/>
        <end position="781"/>
    </location>
</feature>
<evidence type="ECO:0000313" key="11">
    <source>
        <dbReference type="Proteomes" id="UP001404956"/>
    </source>
</evidence>
<feature type="transmembrane region" description="Helical" evidence="7">
    <location>
        <begin position="801"/>
        <end position="819"/>
    </location>
</feature>
<dbReference type="CDD" id="cd00386">
    <property type="entry name" value="Heme_Cu_Oxidase_III_like"/>
    <property type="match status" value="1"/>
</dbReference>
<evidence type="ECO:0000256" key="6">
    <source>
        <dbReference type="RuleBase" id="RU000370"/>
    </source>
</evidence>
<dbReference type="InterPro" id="IPR013833">
    <property type="entry name" value="Cyt_c_oxidase_su3_a-hlx"/>
</dbReference>
<dbReference type="PANTHER" id="PTHR10422:SF18">
    <property type="entry name" value="CYTOCHROME C OXIDASE SUBUNIT 1"/>
    <property type="match status" value="1"/>
</dbReference>
<evidence type="ECO:0000256" key="5">
    <source>
        <dbReference type="ARBA" id="ARBA00023136"/>
    </source>
</evidence>
<feature type="transmembrane region" description="Helical" evidence="7">
    <location>
        <begin position="285"/>
        <end position="305"/>
    </location>
</feature>
<keyword evidence="6" id="KW-0349">Heme</keyword>
<dbReference type="Pfam" id="PF00510">
    <property type="entry name" value="COX3"/>
    <property type="match status" value="1"/>
</dbReference>
<evidence type="ECO:0000256" key="7">
    <source>
        <dbReference type="SAM" id="Phobius"/>
    </source>
</evidence>
<evidence type="ECO:0000256" key="3">
    <source>
        <dbReference type="ARBA" id="ARBA00022692"/>
    </source>
</evidence>
<organism evidence="10 11">
    <name type="scientific">Deinococcus aluminii</name>
    <dbReference type="NCBI Taxonomy" id="1656885"/>
    <lineage>
        <taxon>Bacteria</taxon>
        <taxon>Thermotogati</taxon>
        <taxon>Deinococcota</taxon>
        <taxon>Deinococci</taxon>
        <taxon>Deinococcales</taxon>
        <taxon>Deinococcaceae</taxon>
        <taxon>Deinococcus</taxon>
    </lineage>
</organism>
<feature type="transmembrane region" description="Helical" evidence="7">
    <location>
        <begin position="686"/>
        <end position="704"/>
    </location>
</feature>
<keyword evidence="4 7" id="KW-1133">Transmembrane helix</keyword>
<feature type="transmembrane region" description="Helical" evidence="7">
    <location>
        <begin position="253"/>
        <end position="273"/>
    </location>
</feature>
<dbReference type="PROSITE" id="PS50855">
    <property type="entry name" value="COX1"/>
    <property type="match status" value="1"/>
</dbReference>
<feature type="transmembrane region" description="Helical" evidence="7">
    <location>
        <begin position="716"/>
        <end position="738"/>
    </location>
</feature>
<keyword evidence="11" id="KW-1185">Reference proteome</keyword>
<feature type="transmembrane region" description="Helical" evidence="7">
    <location>
        <begin position="317"/>
        <end position="335"/>
    </location>
</feature>
<dbReference type="SUPFAM" id="SSF81442">
    <property type="entry name" value="Cytochrome c oxidase subunit I-like"/>
    <property type="match status" value="1"/>
</dbReference>
<feature type="transmembrane region" description="Helical" evidence="7">
    <location>
        <begin position="80"/>
        <end position="104"/>
    </location>
</feature>
<feature type="transmembrane region" description="Helical" evidence="7">
    <location>
        <begin position="201"/>
        <end position="229"/>
    </location>
</feature>
<dbReference type="PRINTS" id="PR01165">
    <property type="entry name" value="CYCOXIDASEI"/>
</dbReference>
<dbReference type="Gene3D" id="1.20.210.10">
    <property type="entry name" value="Cytochrome c oxidase-like, subunit I domain"/>
    <property type="match status" value="1"/>
</dbReference>
<accession>A0ABP9XCU6</accession>
<dbReference type="PANTHER" id="PTHR10422">
    <property type="entry name" value="CYTOCHROME C OXIDASE SUBUNIT 1"/>
    <property type="match status" value="1"/>
</dbReference>
<feature type="transmembrane region" description="Helical" evidence="7">
    <location>
        <begin position="392"/>
        <end position="414"/>
    </location>
</feature>
<keyword evidence="2 6" id="KW-0679">Respiratory chain</keyword>
<keyword evidence="6" id="KW-0408">Iron</keyword>
<reference evidence="10 11" key="1">
    <citation type="submission" date="2024-02" db="EMBL/GenBank/DDBJ databases">
        <title>Deinococcus aluminii NBRC 112889.</title>
        <authorList>
            <person name="Ichikawa N."/>
            <person name="Katano-Makiyama Y."/>
            <person name="Hidaka K."/>
        </authorList>
    </citation>
    <scope>NUCLEOTIDE SEQUENCE [LARGE SCALE GENOMIC DNA]</scope>
    <source>
        <strain evidence="10 11">NBRC 112889</strain>
    </source>
</reference>
<keyword evidence="3 6" id="KW-0812">Transmembrane</keyword>
<dbReference type="Gene3D" id="1.10.287.70">
    <property type="match status" value="1"/>
</dbReference>
<dbReference type="Gene3D" id="1.20.120.80">
    <property type="entry name" value="Cytochrome c oxidase, subunit III, four-helix bundle"/>
    <property type="match status" value="1"/>
</dbReference>
<feature type="transmembrane region" description="Helical" evidence="7">
    <location>
        <begin position="647"/>
        <end position="671"/>
    </location>
</feature>
<dbReference type="InterPro" id="IPR036927">
    <property type="entry name" value="Cyt_c_oxase-like_su1_sf"/>
</dbReference>
<feature type="domain" description="Heme-copper oxidase subunit III family profile" evidence="8">
    <location>
        <begin position="553"/>
        <end position="820"/>
    </location>
</feature>
<feature type="domain" description="Cytochrome oxidase subunit I profile" evidence="9">
    <location>
        <begin position="13"/>
        <end position="533"/>
    </location>
</feature>
<dbReference type="Proteomes" id="UP001404956">
    <property type="component" value="Unassembled WGS sequence"/>
</dbReference>
<dbReference type="PROSITE" id="PS50253">
    <property type="entry name" value="COX3"/>
    <property type="match status" value="1"/>
</dbReference>
<feature type="transmembrane region" description="Helical" evidence="7">
    <location>
        <begin position="564"/>
        <end position="585"/>
    </location>
</feature>
<dbReference type="Pfam" id="PF00115">
    <property type="entry name" value="COX1"/>
    <property type="match status" value="1"/>
</dbReference>
<evidence type="ECO:0000313" key="10">
    <source>
        <dbReference type="EMBL" id="GAA5532360.1"/>
    </source>
</evidence>
<evidence type="ECO:0000259" key="8">
    <source>
        <dbReference type="PROSITE" id="PS50253"/>
    </source>
</evidence>
<dbReference type="InterPro" id="IPR023616">
    <property type="entry name" value="Cyt_c_oxase-like_su1_dom"/>
</dbReference>
<evidence type="ECO:0000259" key="9">
    <source>
        <dbReference type="PROSITE" id="PS50855"/>
    </source>
</evidence>
<keyword evidence="5 7" id="KW-0472">Membrane</keyword>
<dbReference type="InterPro" id="IPR035973">
    <property type="entry name" value="Cyt_c_oxidase_su3-like_sf"/>
</dbReference>
<feature type="transmembrane region" description="Helical" evidence="7">
    <location>
        <begin position="472"/>
        <end position="490"/>
    </location>
</feature>
<keyword evidence="6" id="KW-0813">Transport</keyword>
<comment type="subcellular location">
    <subcellularLocation>
        <location evidence="1">Membrane</location>
        <topology evidence="1">Multi-pass membrane protein</topology>
    </subcellularLocation>
</comment>
<protein>
    <submittedName>
        <fullName evidence="10">Cytochrome c oxidase polypeptide I+III</fullName>
    </submittedName>
</protein>
<keyword evidence="6" id="KW-0479">Metal-binding</keyword>